<protein>
    <submittedName>
        <fullName evidence="1">Chromosome transmission fidelity protein 8-like protein</fullName>
    </submittedName>
</protein>
<reference evidence="1" key="1">
    <citation type="submission" date="2018-05" db="EMBL/GenBank/DDBJ databases">
        <title>Draft genome of Mucuna pruriens seed.</title>
        <authorList>
            <person name="Nnadi N.E."/>
            <person name="Vos R."/>
            <person name="Hasami M.H."/>
            <person name="Devisetty U.K."/>
            <person name="Aguiy J.C."/>
        </authorList>
    </citation>
    <scope>NUCLEOTIDE SEQUENCE [LARGE SCALE GENOMIC DNA]</scope>
    <source>
        <strain evidence="1">JCA_2017</strain>
    </source>
</reference>
<dbReference type="Proteomes" id="UP000257109">
    <property type="component" value="Unassembled WGS sequence"/>
</dbReference>
<feature type="non-terminal residue" evidence="1">
    <location>
        <position position="1"/>
    </location>
</feature>
<gene>
    <name evidence="1" type="primary">CHTF8</name>
    <name evidence="1" type="ORF">CR513_13799</name>
</gene>
<evidence type="ECO:0000313" key="1">
    <source>
        <dbReference type="EMBL" id="RDY02705.1"/>
    </source>
</evidence>
<proteinExistence type="predicted"/>
<sequence>MQIRVRCNCGKGSCEEWGIIELQGVVEPQPGFHDSLPNLEIGTLCRPSSQEVYTFTVGYHELTGSKVLLKKPMVVLKKVKHPDGESGCKVELQVVGIIRHKILFKTRPKALISSKISLSLRFISPSLEYIFRFVEDSCEATYYTRKKCVNISKLLVEILRNILGVNVSD</sequence>
<dbReference type="OrthoDB" id="121932at2759"/>
<dbReference type="GO" id="GO:0007064">
    <property type="term" value="P:mitotic sister chromatid cohesion"/>
    <property type="evidence" value="ECO:0007669"/>
    <property type="project" value="InterPro"/>
</dbReference>
<keyword evidence="2" id="KW-1185">Reference proteome</keyword>
<dbReference type="PANTHER" id="PTHR47475">
    <property type="entry name" value="CHROMOSOME TRANSMISSION FIDELITY PROTEIN 8"/>
    <property type="match status" value="1"/>
</dbReference>
<dbReference type="STRING" id="157652.A0A371HIS4"/>
<dbReference type="AlphaFoldDB" id="A0A371HIS4"/>
<dbReference type="GO" id="GO:0031390">
    <property type="term" value="C:Ctf18 RFC-like complex"/>
    <property type="evidence" value="ECO:0007669"/>
    <property type="project" value="InterPro"/>
</dbReference>
<dbReference type="Pfam" id="PF09696">
    <property type="entry name" value="Ctf8"/>
    <property type="match status" value="1"/>
</dbReference>
<comment type="caution">
    <text evidence="1">The sequence shown here is derived from an EMBL/GenBank/DDBJ whole genome shotgun (WGS) entry which is preliminary data.</text>
</comment>
<dbReference type="EMBL" id="QJKJ01002475">
    <property type="protein sequence ID" value="RDY02705.1"/>
    <property type="molecule type" value="Genomic_DNA"/>
</dbReference>
<dbReference type="InterPro" id="IPR018607">
    <property type="entry name" value="Ctf8"/>
</dbReference>
<dbReference type="PANTHER" id="PTHR47475:SF2">
    <property type="entry name" value="CHROMOSOME TRANSMISSION FIDELITY PROTEIN 8"/>
    <property type="match status" value="1"/>
</dbReference>
<evidence type="ECO:0000313" key="2">
    <source>
        <dbReference type="Proteomes" id="UP000257109"/>
    </source>
</evidence>
<name>A0A371HIS4_MUCPR</name>
<accession>A0A371HIS4</accession>
<organism evidence="1 2">
    <name type="scientific">Mucuna pruriens</name>
    <name type="common">Velvet bean</name>
    <name type="synonym">Dolichos pruriens</name>
    <dbReference type="NCBI Taxonomy" id="157652"/>
    <lineage>
        <taxon>Eukaryota</taxon>
        <taxon>Viridiplantae</taxon>
        <taxon>Streptophyta</taxon>
        <taxon>Embryophyta</taxon>
        <taxon>Tracheophyta</taxon>
        <taxon>Spermatophyta</taxon>
        <taxon>Magnoliopsida</taxon>
        <taxon>eudicotyledons</taxon>
        <taxon>Gunneridae</taxon>
        <taxon>Pentapetalae</taxon>
        <taxon>rosids</taxon>
        <taxon>fabids</taxon>
        <taxon>Fabales</taxon>
        <taxon>Fabaceae</taxon>
        <taxon>Papilionoideae</taxon>
        <taxon>50 kb inversion clade</taxon>
        <taxon>NPAAA clade</taxon>
        <taxon>indigoferoid/millettioid clade</taxon>
        <taxon>Phaseoleae</taxon>
        <taxon>Mucuna</taxon>
    </lineage>
</organism>
<feature type="non-terminal residue" evidence="1">
    <location>
        <position position="169"/>
    </location>
</feature>